<dbReference type="PANTHER" id="PTHR34070">
    <property type="entry name" value="ARMADILLO-TYPE FOLD"/>
    <property type="match status" value="1"/>
</dbReference>
<dbReference type="InterPro" id="IPR014825">
    <property type="entry name" value="DNA_alkylation"/>
</dbReference>
<evidence type="ECO:0000313" key="2">
    <source>
        <dbReference type="Proteomes" id="UP000824496"/>
    </source>
</evidence>
<dbReference type="Pfam" id="PF08713">
    <property type="entry name" value="DNA_alkylation"/>
    <property type="match status" value="1"/>
</dbReference>
<dbReference type="Proteomes" id="UP000824496">
    <property type="component" value="Chromosome"/>
</dbReference>
<sequence>MSPLAGTQLAEEAEALICDLREALAAAGDPACAAQQRAYLKSDMEMYGVGVPAARRIAQAAAASHPGLWREAADWRAVLHQVWDGAERREERFAVLAIIRSKHSAPHADRIDSLALYEHLLRTGQWWDLVDEASHAVGLVVLAHPAAAARMRAWARDADLWVRRSAIICQLQHKERTDLDLLRDVVEANQDDGEFFIRKAIGWALRDYARTDGRWVRAFVEAHPRLSPLSRREALKHL</sequence>
<gene>
    <name evidence="1" type="ORF">MANAM107_03850</name>
</gene>
<dbReference type="RefSeq" id="WP_223910419.1">
    <property type="nucleotide sequence ID" value="NZ_AP025017.1"/>
</dbReference>
<proteinExistence type="predicted"/>
<dbReference type="SUPFAM" id="SSF48371">
    <property type="entry name" value="ARM repeat"/>
    <property type="match status" value="1"/>
</dbReference>
<dbReference type="PANTHER" id="PTHR34070:SF1">
    <property type="entry name" value="DNA ALKYLATION REPAIR PROTEIN"/>
    <property type="match status" value="1"/>
</dbReference>
<keyword evidence="2" id="KW-1185">Reference proteome</keyword>
<name>A0ABN6K5A0_9ACTO</name>
<organism evidence="1 2">
    <name type="scientific">Actinomyces capricornis</name>
    <dbReference type="NCBI Taxonomy" id="2755559"/>
    <lineage>
        <taxon>Bacteria</taxon>
        <taxon>Bacillati</taxon>
        <taxon>Actinomycetota</taxon>
        <taxon>Actinomycetes</taxon>
        <taxon>Actinomycetales</taxon>
        <taxon>Actinomycetaceae</taxon>
        <taxon>Actinomyces</taxon>
    </lineage>
</organism>
<reference evidence="1 2" key="1">
    <citation type="submission" date="2021-08" db="EMBL/GenBank/DDBJ databases">
        <title>Whole genome sequence of novel Actinomyces species strain MAS-1.</title>
        <authorList>
            <person name="Saito M."/>
            <person name="Kuwahara N."/>
            <person name="Takizawa T."/>
            <person name="Gotouda H."/>
            <person name="Ochiai T."/>
        </authorList>
    </citation>
    <scope>NUCLEOTIDE SEQUENCE [LARGE SCALE GENOMIC DNA]</scope>
    <source>
        <strain evidence="1 2">MAS-1</strain>
    </source>
</reference>
<dbReference type="InterPro" id="IPR016024">
    <property type="entry name" value="ARM-type_fold"/>
</dbReference>
<protein>
    <submittedName>
        <fullName evidence="1">DNA alkylation repair protein</fullName>
    </submittedName>
</protein>
<dbReference type="Gene3D" id="1.25.10.90">
    <property type="match status" value="1"/>
</dbReference>
<accession>A0ABN6K5A0</accession>
<dbReference type="EMBL" id="AP025017">
    <property type="protein sequence ID" value="BDA63551.1"/>
    <property type="molecule type" value="Genomic_DNA"/>
</dbReference>
<evidence type="ECO:0000313" key="1">
    <source>
        <dbReference type="EMBL" id="BDA63551.1"/>
    </source>
</evidence>